<accession>A0A540L4G0</accession>
<evidence type="ECO:0000256" key="1">
    <source>
        <dbReference type="SAM" id="MobiDB-lite"/>
    </source>
</evidence>
<gene>
    <name evidence="2" type="ORF">C1H46_033310</name>
</gene>
<name>A0A540L4G0_MALBA</name>
<protein>
    <submittedName>
        <fullName evidence="2">Uncharacterized protein</fullName>
    </submittedName>
</protein>
<dbReference type="AlphaFoldDB" id="A0A540L4G0"/>
<keyword evidence="3" id="KW-1185">Reference proteome</keyword>
<proteinExistence type="predicted"/>
<evidence type="ECO:0000313" key="2">
    <source>
        <dbReference type="EMBL" id="TQD81132.1"/>
    </source>
</evidence>
<dbReference type="Proteomes" id="UP000315295">
    <property type="component" value="Unassembled WGS sequence"/>
</dbReference>
<evidence type="ECO:0000313" key="3">
    <source>
        <dbReference type="Proteomes" id="UP000315295"/>
    </source>
</evidence>
<organism evidence="2 3">
    <name type="scientific">Malus baccata</name>
    <name type="common">Siberian crab apple</name>
    <name type="synonym">Pyrus baccata</name>
    <dbReference type="NCBI Taxonomy" id="106549"/>
    <lineage>
        <taxon>Eukaryota</taxon>
        <taxon>Viridiplantae</taxon>
        <taxon>Streptophyta</taxon>
        <taxon>Embryophyta</taxon>
        <taxon>Tracheophyta</taxon>
        <taxon>Spermatophyta</taxon>
        <taxon>Magnoliopsida</taxon>
        <taxon>eudicotyledons</taxon>
        <taxon>Gunneridae</taxon>
        <taxon>Pentapetalae</taxon>
        <taxon>rosids</taxon>
        <taxon>fabids</taxon>
        <taxon>Rosales</taxon>
        <taxon>Rosaceae</taxon>
        <taxon>Amygdaloideae</taxon>
        <taxon>Maleae</taxon>
        <taxon>Malus</taxon>
    </lineage>
</organism>
<feature type="compositionally biased region" description="Basic residues" evidence="1">
    <location>
        <begin position="22"/>
        <end position="32"/>
    </location>
</feature>
<comment type="caution">
    <text evidence="2">The sequence shown here is derived from an EMBL/GenBank/DDBJ whole genome shotgun (WGS) entry which is preliminary data.</text>
</comment>
<sequence length="92" mass="10762">MRGLCRIYPPRNKASTSTSARKVTKRNRRRGRANGVCKTPLFQRESFHTSPKFSGKLVRQWDWRVWSCVKEEPKTPRSKSWLRVGKEEWGGG</sequence>
<reference evidence="2 3" key="1">
    <citation type="journal article" date="2019" name="G3 (Bethesda)">
        <title>Sequencing of a Wild Apple (Malus baccata) Genome Unravels the Differences Between Cultivated and Wild Apple Species Regarding Disease Resistance and Cold Tolerance.</title>
        <authorList>
            <person name="Chen X."/>
        </authorList>
    </citation>
    <scope>NUCLEOTIDE SEQUENCE [LARGE SCALE GENOMIC DNA]</scope>
    <source>
        <strain evidence="3">cv. Shandingzi</strain>
        <tissue evidence="2">Leaves</tissue>
    </source>
</reference>
<feature type="region of interest" description="Disordered" evidence="1">
    <location>
        <begin position="1"/>
        <end position="33"/>
    </location>
</feature>
<dbReference type="EMBL" id="VIEB01000778">
    <property type="protein sequence ID" value="TQD81132.1"/>
    <property type="molecule type" value="Genomic_DNA"/>
</dbReference>